<feature type="region of interest" description="Disordered" evidence="1">
    <location>
        <begin position="53"/>
        <end position="78"/>
    </location>
</feature>
<dbReference type="AlphaFoldDB" id="A0A2T4AWP5"/>
<accession>A0A2T4AWP5</accession>
<dbReference type="Proteomes" id="UP000241546">
    <property type="component" value="Unassembled WGS sequence"/>
</dbReference>
<proteinExistence type="predicted"/>
<sequence>MAVFSDLAPMHRRPAEYSADMRQPRAMANYHPPTSEFSFALPSVKEMFPELTSGTWSPTNGSTAQPISPKDVASSPARVSLSPKPFFYIMELRRMGHYPSNSRISHFFICEASTNGGSGALTSCSVRFTLPAPEPAWCEPLGSSAKQAPGVAQSV</sequence>
<reference evidence="3" key="1">
    <citation type="submission" date="2016-07" db="EMBL/GenBank/DDBJ databases">
        <title>Multiple horizontal gene transfer events from other fungi enriched the ability of initially mycotrophic Trichoderma (Ascomycota) to feed on dead plant biomass.</title>
        <authorList>
            <consortium name="DOE Joint Genome Institute"/>
            <person name="Atanasova L."/>
            <person name="Chenthamara K."/>
            <person name="Zhang J."/>
            <person name="Grujic M."/>
            <person name="Henrissat B."/>
            <person name="Kuo A."/>
            <person name="Aerts A."/>
            <person name="Salamov A."/>
            <person name="Lipzen A."/>
            <person name="Labutti K."/>
            <person name="Barry K."/>
            <person name="Miao Y."/>
            <person name="Rahimi M.J."/>
            <person name="Shen Q."/>
            <person name="Grigoriev I.V."/>
            <person name="Kubicek C.P."/>
            <person name="Druzhinina I.S."/>
        </authorList>
    </citation>
    <scope>NUCLEOTIDE SEQUENCE [LARGE SCALE GENOMIC DNA]</scope>
    <source>
        <strain evidence="3">TUCIM 6016</strain>
    </source>
</reference>
<dbReference type="GeneID" id="36602726"/>
<name>A0A2T4AWP5_9HYPO</name>
<feature type="compositionally biased region" description="Polar residues" evidence="1">
    <location>
        <begin position="53"/>
        <end position="66"/>
    </location>
</feature>
<evidence type="ECO:0000313" key="2">
    <source>
        <dbReference type="EMBL" id="PTB61408.1"/>
    </source>
</evidence>
<evidence type="ECO:0000313" key="3">
    <source>
        <dbReference type="Proteomes" id="UP000241546"/>
    </source>
</evidence>
<dbReference type="RefSeq" id="XP_024744728.1">
    <property type="nucleotide sequence ID" value="XM_024894608.1"/>
</dbReference>
<organism evidence="2 3">
    <name type="scientific">Trichoderma citrinoviride</name>
    <dbReference type="NCBI Taxonomy" id="58853"/>
    <lineage>
        <taxon>Eukaryota</taxon>
        <taxon>Fungi</taxon>
        <taxon>Dikarya</taxon>
        <taxon>Ascomycota</taxon>
        <taxon>Pezizomycotina</taxon>
        <taxon>Sordariomycetes</taxon>
        <taxon>Hypocreomycetidae</taxon>
        <taxon>Hypocreales</taxon>
        <taxon>Hypocreaceae</taxon>
        <taxon>Trichoderma</taxon>
    </lineage>
</organism>
<gene>
    <name evidence="2" type="ORF">BBK36DRAFT_1164058</name>
</gene>
<protein>
    <submittedName>
        <fullName evidence="2">Uncharacterized protein</fullName>
    </submittedName>
</protein>
<dbReference type="EMBL" id="KZ680580">
    <property type="protein sequence ID" value="PTB61408.1"/>
    <property type="molecule type" value="Genomic_DNA"/>
</dbReference>
<keyword evidence="3" id="KW-1185">Reference proteome</keyword>
<evidence type="ECO:0000256" key="1">
    <source>
        <dbReference type="SAM" id="MobiDB-lite"/>
    </source>
</evidence>